<accession>A0A8S1FAY9</accession>
<reference evidence="2 3" key="1">
    <citation type="submission" date="2020-04" db="EMBL/GenBank/DDBJ databases">
        <authorList>
            <person name="Laetsch R D."/>
            <person name="Stevens L."/>
            <person name="Kumar S."/>
            <person name="Blaxter L. M."/>
        </authorList>
    </citation>
    <scope>NUCLEOTIDE SEQUENCE [LARGE SCALE GENOMIC DNA]</scope>
</reference>
<dbReference type="SUPFAM" id="SSF48371">
    <property type="entry name" value="ARM repeat"/>
    <property type="match status" value="1"/>
</dbReference>
<feature type="compositionally biased region" description="Polar residues" evidence="1">
    <location>
        <begin position="368"/>
        <end position="378"/>
    </location>
</feature>
<comment type="caution">
    <text evidence="2">The sequence shown here is derived from an EMBL/GenBank/DDBJ whole genome shotgun (WGS) entry which is preliminary data.</text>
</comment>
<dbReference type="InterPro" id="IPR016024">
    <property type="entry name" value="ARM-type_fold"/>
</dbReference>
<protein>
    <submittedName>
        <fullName evidence="2">Uncharacterized protein</fullName>
    </submittedName>
</protein>
<organism evidence="2 3">
    <name type="scientific">Caenorhabditis bovis</name>
    <dbReference type="NCBI Taxonomy" id="2654633"/>
    <lineage>
        <taxon>Eukaryota</taxon>
        <taxon>Metazoa</taxon>
        <taxon>Ecdysozoa</taxon>
        <taxon>Nematoda</taxon>
        <taxon>Chromadorea</taxon>
        <taxon>Rhabditida</taxon>
        <taxon>Rhabditina</taxon>
        <taxon>Rhabditomorpha</taxon>
        <taxon>Rhabditoidea</taxon>
        <taxon>Rhabditidae</taxon>
        <taxon>Peloderinae</taxon>
        <taxon>Caenorhabditis</taxon>
    </lineage>
</organism>
<keyword evidence="3" id="KW-1185">Reference proteome</keyword>
<dbReference type="Proteomes" id="UP000494206">
    <property type="component" value="Unassembled WGS sequence"/>
</dbReference>
<proteinExistence type="predicted"/>
<gene>
    <name evidence="2" type="ORF">CBOVIS_LOCUS11180</name>
</gene>
<sequence length="378" mass="43321">MEDHAQMIFEIYSLRFPSTSDLIASGLIAKAKLLLSQKYVKFDSHFLHWHAPCAIHVFQIMSANASQISALFELNCIHHIFQAALHKSIAVSRKALTTIGNLLKSQAFVEAITELEVFRVTYEALQNCSLLKHPVEIARVIEGLARISSQLMPLHVQYLLNIIDYYFRNIQSVCDSAYPTLINAMDIIFRERTDYHSVYYKHLYANKYSGLFKVLPSNDAKVMLAIFIANLVDDFTLYHHFFKTIDFHFCVLSCFNSEDVGACLIAIRFCLHYIASSSVFACHVFESGVLDSIKISDVVERFIKTIQKEYHETYTKMNLEIPDEHMKHLKALIKRVEPYIPERAMKLGVSKSCKVKKGGKPTKKDSRPSGSSRFVQYR</sequence>
<dbReference type="AlphaFoldDB" id="A0A8S1FAY9"/>
<name>A0A8S1FAY9_9PELO</name>
<feature type="region of interest" description="Disordered" evidence="1">
    <location>
        <begin position="352"/>
        <end position="378"/>
    </location>
</feature>
<evidence type="ECO:0000313" key="2">
    <source>
        <dbReference type="EMBL" id="CAB3409540.1"/>
    </source>
</evidence>
<evidence type="ECO:0000256" key="1">
    <source>
        <dbReference type="SAM" id="MobiDB-lite"/>
    </source>
</evidence>
<dbReference type="EMBL" id="CADEPM010000008">
    <property type="protein sequence ID" value="CAB3409540.1"/>
    <property type="molecule type" value="Genomic_DNA"/>
</dbReference>
<evidence type="ECO:0000313" key="3">
    <source>
        <dbReference type="Proteomes" id="UP000494206"/>
    </source>
</evidence>